<dbReference type="SMART" id="SM00421">
    <property type="entry name" value="HTH_LUXR"/>
    <property type="match status" value="1"/>
</dbReference>
<gene>
    <name evidence="6" type="ORF">IEZ26_21015</name>
</gene>
<keyword evidence="3" id="KW-0804">Transcription</keyword>
<reference evidence="6 7" key="1">
    <citation type="submission" date="2020-09" db="EMBL/GenBank/DDBJ databases">
        <title>novel species in genus Nocardioides.</title>
        <authorList>
            <person name="Zhang G."/>
        </authorList>
    </citation>
    <scope>NUCLEOTIDE SEQUENCE [LARGE SCALE GENOMIC DNA]</scope>
    <source>
        <strain evidence="6 7">KCTC 39551</strain>
    </source>
</reference>
<dbReference type="Gene3D" id="1.25.40.10">
    <property type="entry name" value="Tetratricopeptide repeat domain"/>
    <property type="match status" value="1"/>
</dbReference>
<dbReference type="CDD" id="cd06170">
    <property type="entry name" value="LuxR_C_like"/>
    <property type="match status" value="1"/>
</dbReference>
<dbReference type="RefSeq" id="WP_191196950.1">
    <property type="nucleotide sequence ID" value="NZ_JACXYZ010000004.1"/>
</dbReference>
<evidence type="ECO:0000256" key="3">
    <source>
        <dbReference type="ARBA" id="ARBA00023163"/>
    </source>
</evidence>
<feature type="domain" description="HTH luxR-type" evidence="5">
    <location>
        <begin position="404"/>
        <end position="469"/>
    </location>
</feature>
<dbReference type="Pfam" id="PF00196">
    <property type="entry name" value="GerE"/>
    <property type="match status" value="1"/>
</dbReference>
<keyword evidence="2" id="KW-0238">DNA-binding</keyword>
<feature type="region of interest" description="Disordered" evidence="4">
    <location>
        <begin position="61"/>
        <end position="81"/>
    </location>
</feature>
<dbReference type="PROSITE" id="PS50043">
    <property type="entry name" value="HTH_LUXR_2"/>
    <property type="match status" value="1"/>
</dbReference>
<evidence type="ECO:0000256" key="2">
    <source>
        <dbReference type="ARBA" id="ARBA00023125"/>
    </source>
</evidence>
<dbReference type="SUPFAM" id="SSF46894">
    <property type="entry name" value="C-terminal effector domain of the bipartite response regulators"/>
    <property type="match status" value="1"/>
</dbReference>
<evidence type="ECO:0000256" key="4">
    <source>
        <dbReference type="SAM" id="MobiDB-lite"/>
    </source>
</evidence>
<dbReference type="InterPro" id="IPR016032">
    <property type="entry name" value="Sig_transdc_resp-reg_C-effctor"/>
</dbReference>
<sequence>MSLHPPARQAPSRQTHPPTCVAGPTVPRPRATGHEQAPPTWGWALVEIRADGTWGEPRVIPAPGAAEQPLADVRPTSQAAPSSITELSELLKTHLAAARVEDAGRDEVAAVLSRGADAATPETRSRFLGPLAHVEALQGDLRRAERHVEQAQSGPPDPLGASGRAHALLAEAWVALERADFHTARRHLDTLDDVVHGHDAWLATSHVLLDAKLSIAVGAPEAATRLLAARDGAAPAAGSDWLSELVTVVRAEALIASGEPHRAMALLTPVPQHAVVEAMVMAALARRMIGDVRGALAVLSRAVTDLDHAPLALQIEAWLLEARMAEEQRRPERARLLTDRALRSATGEGMRRAVMRDAAWLRRIVERDPALLRKHREFLATCPGDDNAIGRPAVVLPTLGLDADQLRPSLLTERESQVLELLAQMNSTEEIASALFVSTNTVKTHLKGIFGKLGVNRRVDAVRHGRTLGLC</sequence>
<proteinExistence type="predicted"/>
<dbReference type="InterPro" id="IPR011990">
    <property type="entry name" value="TPR-like_helical_dom_sf"/>
</dbReference>
<evidence type="ECO:0000313" key="7">
    <source>
        <dbReference type="Proteomes" id="UP000618818"/>
    </source>
</evidence>
<name>A0ABR8NGY9_9ACTN</name>
<protein>
    <recommendedName>
        <fullName evidence="5">HTH luxR-type domain-containing protein</fullName>
    </recommendedName>
</protein>
<evidence type="ECO:0000313" key="6">
    <source>
        <dbReference type="EMBL" id="MBD3927115.1"/>
    </source>
</evidence>
<dbReference type="PANTHER" id="PTHR44688">
    <property type="entry name" value="DNA-BINDING TRANSCRIPTIONAL ACTIVATOR DEVR_DOSR"/>
    <property type="match status" value="1"/>
</dbReference>
<keyword evidence="7" id="KW-1185">Reference proteome</keyword>
<dbReference type="PRINTS" id="PR00038">
    <property type="entry name" value="HTHLUXR"/>
</dbReference>
<dbReference type="PANTHER" id="PTHR44688:SF16">
    <property type="entry name" value="DNA-BINDING TRANSCRIPTIONAL ACTIVATOR DEVR_DOSR"/>
    <property type="match status" value="1"/>
</dbReference>
<evidence type="ECO:0000256" key="1">
    <source>
        <dbReference type="ARBA" id="ARBA00023015"/>
    </source>
</evidence>
<accession>A0ABR8NGY9</accession>
<evidence type="ECO:0000259" key="5">
    <source>
        <dbReference type="PROSITE" id="PS50043"/>
    </source>
</evidence>
<dbReference type="Gene3D" id="1.10.10.10">
    <property type="entry name" value="Winged helix-like DNA-binding domain superfamily/Winged helix DNA-binding domain"/>
    <property type="match status" value="1"/>
</dbReference>
<dbReference type="Proteomes" id="UP000618818">
    <property type="component" value="Unassembled WGS sequence"/>
</dbReference>
<keyword evidence="1" id="KW-0805">Transcription regulation</keyword>
<organism evidence="6 7">
    <name type="scientific">Nocardioides cavernae</name>
    <dbReference type="NCBI Taxonomy" id="1921566"/>
    <lineage>
        <taxon>Bacteria</taxon>
        <taxon>Bacillati</taxon>
        <taxon>Actinomycetota</taxon>
        <taxon>Actinomycetes</taxon>
        <taxon>Propionibacteriales</taxon>
        <taxon>Nocardioidaceae</taxon>
        <taxon>Nocardioides</taxon>
    </lineage>
</organism>
<dbReference type="InterPro" id="IPR000792">
    <property type="entry name" value="Tscrpt_reg_LuxR_C"/>
</dbReference>
<comment type="caution">
    <text evidence="6">The sequence shown here is derived from an EMBL/GenBank/DDBJ whole genome shotgun (WGS) entry which is preliminary data.</text>
</comment>
<dbReference type="EMBL" id="JACXYZ010000004">
    <property type="protein sequence ID" value="MBD3927115.1"/>
    <property type="molecule type" value="Genomic_DNA"/>
</dbReference>
<dbReference type="InterPro" id="IPR036388">
    <property type="entry name" value="WH-like_DNA-bd_sf"/>
</dbReference>
<feature type="region of interest" description="Disordered" evidence="4">
    <location>
        <begin position="1"/>
        <end position="40"/>
    </location>
</feature>